<keyword evidence="4 6" id="KW-0472">Membrane</keyword>
<dbReference type="InterPro" id="IPR037682">
    <property type="entry name" value="TonB_C"/>
</dbReference>
<feature type="compositionally biased region" description="Polar residues" evidence="5">
    <location>
        <begin position="127"/>
        <end position="137"/>
    </location>
</feature>
<proteinExistence type="predicted"/>
<feature type="compositionally biased region" description="Polar residues" evidence="5">
    <location>
        <begin position="103"/>
        <end position="119"/>
    </location>
</feature>
<evidence type="ECO:0000256" key="5">
    <source>
        <dbReference type="SAM" id="MobiDB-lite"/>
    </source>
</evidence>
<evidence type="ECO:0000259" key="7">
    <source>
        <dbReference type="PROSITE" id="PS52015"/>
    </source>
</evidence>
<keyword evidence="2 6" id="KW-0812">Transmembrane</keyword>
<feature type="transmembrane region" description="Helical" evidence="6">
    <location>
        <begin position="21"/>
        <end position="44"/>
    </location>
</feature>
<dbReference type="Pfam" id="PF03544">
    <property type="entry name" value="TonB_C"/>
    <property type="match status" value="1"/>
</dbReference>
<dbReference type="GO" id="GO:0016020">
    <property type="term" value="C:membrane"/>
    <property type="evidence" value="ECO:0007669"/>
    <property type="project" value="UniProtKB-SubCell"/>
</dbReference>
<dbReference type="GO" id="GO:0055085">
    <property type="term" value="P:transmembrane transport"/>
    <property type="evidence" value="ECO:0007669"/>
    <property type="project" value="InterPro"/>
</dbReference>
<comment type="subcellular location">
    <subcellularLocation>
        <location evidence="1">Membrane</location>
        <topology evidence="1">Single-pass membrane protein</topology>
    </subcellularLocation>
</comment>
<gene>
    <name evidence="8" type="ORF">G7B40_009735</name>
</gene>
<feature type="region of interest" description="Disordered" evidence="5">
    <location>
        <begin position="425"/>
        <end position="453"/>
    </location>
</feature>
<dbReference type="Proteomes" id="UP000667802">
    <property type="component" value="Unassembled WGS sequence"/>
</dbReference>
<dbReference type="PROSITE" id="PS52015">
    <property type="entry name" value="TONB_CTD"/>
    <property type="match status" value="1"/>
</dbReference>
<evidence type="ECO:0000313" key="9">
    <source>
        <dbReference type="Proteomes" id="UP000667802"/>
    </source>
</evidence>
<feature type="compositionally biased region" description="Polar residues" evidence="5">
    <location>
        <begin position="241"/>
        <end position="279"/>
    </location>
</feature>
<dbReference type="EMBL" id="JAALHA020000003">
    <property type="protein sequence ID" value="MDR9894843.1"/>
    <property type="molecule type" value="Genomic_DNA"/>
</dbReference>
<protein>
    <submittedName>
        <fullName evidence="8">TonB family protein</fullName>
    </submittedName>
</protein>
<dbReference type="InterPro" id="IPR006260">
    <property type="entry name" value="TonB/TolA_C"/>
</dbReference>
<sequence length="453" mass="48605">MSLSSIAVNYRHKQAKAQRAYLRYSLIASIALHTTVLVFVGNIWSEPPKIKDKPIEFTIVTKNAEPIKPPQGKKAQSKSNSGSSGSGDKTPNKLPTAAGGNSAGNTSVVKHHQVQNSPKQRVYTLKKSPQQPLQVTKPSKPVTKITQQKVERTQPRVVVQNLPSQKLIDTIEQPPVQQVLTKPVDTQTPQVVDASIPPVQKVPIEKHIQTQTIAPSIERVKPHQGNASLIHKLIERRNISSHTETSKVFTPAPSTSITANTYPPNQLQDSEKLSTNVTKSTGSSLGEGNGGHGNGVNGNGGHGDSMGDGNGTGNGNSGSGNGAGNGNENGVVTDPKPLVATNSRLNPADCDRCIIEYPDSARRRHIEGSPEVAIDHDENGKVTNVRLVRSSGSVELDEALLEQARNFKLKPNIGGRKGVRVTADFAVKGSQRHKQRQAKQKQSSASPTPTNER</sequence>
<feature type="region of interest" description="Disordered" evidence="5">
    <location>
        <begin position="241"/>
        <end position="344"/>
    </location>
</feature>
<feature type="compositionally biased region" description="Gly residues" evidence="5">
    <location>
        <begin position="285"/>
        <end position="327"/>
    </location>
</feature>
<keyword evidence="3 6" id="KW-1133">Transmembrane helix</keyword>
<evidence type="ECO:0000313" key="8">
    <source>
        <dbReference type="EMBL" id="MDR9894843.1"/>
    </source>
</evidence>
<dbReference type="RefSeq" id="WP_208343061.1">
    <property type="nucleotide sequence ID" value="NZ_CAWQFN010000255.1"/>
</dbReference>
<evidence type="ECO:0000256" key="3">
    <source>
        <dbReference type="ARBA" id="ARBA00022989"/>
    </source>
</evidence>
<feature type="compositionally biased region" description="Low complexity" evidence="5">
    <location>
        <begin position="72"/>
        <end position="89"/>
    </location>
</feature>
<feature type="region of interest" description="Disordered" evidence="5">
    <location>
        <begin position="63"/>
        <end position="149"/>
    </location>
</feature>
<keyword evidence="9" id="KW-1185">Reference proteome</keyword>
<evidence type="ECO:0000256" key="2">
    <source>
        <dbReference type="ARBA" id="ARBA00022692"/>
    </source>
</evidence>
<evidence type="ECO:0000256" key="1">
    <source>
        <dbReference type="ARBA" id="ARBA00004167"/>
    </source>
</evidence>
<reference evidence="9" key="1">
    <citation type="journal article" date="2021" name="Science">
        <title>Hunting the eagle killer: A cyanobacterial neurotoxin causes vacuolar myelinopathy.</title>
        <authorList>
            <person name="Breinlinger S."/>
            <person name="Phillips T.J."/>
            <person name="Haram B.N."/>
            <person name="Mares J."/>
            <person name="Martinez Yerena J.A."/>
            <person name="Hrouzek P."/>
            <person name="Sobotka R."/>
            <person name="Henderson W.M."/>
            <person name="Schmieder P."/>
            <person name="Williams S.M."/>
            <person name="Lauderdale J.D."/>
            <person name="Wilde H.D."/>
            <person name="Gerrin W."/>
            <person name="Kust A."/>
            <person name="Washington J.W."/>
            <person name="Wagner C."/>
            <person name="Geier B."/>
            <person name="Liebeke M."/>
            <person name="Enke H."/>
            <person name="Niedermeyer T.H.J."/>
            <person name="Wilde S.B."/>
        </authorList>
    </citation>
    <scope>NUCLEOTIDE SEQUENCE [LARGE SCALE GENOMIC DNA]</scope>
    <source>
        <strain evidence="9">Thurmond2011</strain>
    </source>
</reference>
<feature type="domain" description="TonB C-terminal" evidence="7">
    <location>
        <begin position="342"/>
        <end position="434"/>
    </location>
</feature>
<feature type="compositionally biased region" description="Basic residues" evidence="5">
    <location>
        <begin position="430"/>
        <end position="439"/>
    </location>
</feature>
<dbReference type="SUPFAM" id="SSF74653">
    <property type="entry name" value="TolA/TonB C-terminal domain"/>
    <property type="match status" value="1"/>
</dbReference>
<evidence type="ECO:0000256" key="4">
    <source>
        <dbReference type="ARBA" id="ARBA00023136"/>
    </source>
</evidence>
<comment type="caution">
    <text evidence="8">The sequence shown here is derived from an EMBL/GenBank/DDBJ whole genome shotgun (WGS) entry which is preliminary data.</text>
</comment>
<dbReference type="NCBIfam" id="TIGR01352">
    <property type="entry name" value="tonB_Cterm"/>
    <property type="match status" value="1"/>
</dbReference>
<accession>A0AAP5M9M1</accession>
<dbReference type="Gene3D" id="3.30.1150.10">
    <property type="match status" value="1"/>
</dbReference>
<organism evidence="8 9">
    <name type="scientific">Aetokthonos hydrillicola Thurmond2011</name>
    <dbReference type="NCBI Taxonomy" id="2712845"/>
    <lineage>
        <taxon>Bacteria</taxon>
        <taxon>Bacillati</taxon>
        <taxon>Cyanobacteriota</taxon>
        <taxon>Cyanophyceae</taxon>
        <taxon>Nostocales</taxon>
        <taxon>Hapalosiphonaceae</taxon>
        <taxon>Aetokthonos</taxon>
    </lineage>
</organism>
<name>A0AAP5M9M1_9CYAN</name>
<evidence type="ECO:0000256" key="6">
    <source>
        <dbReference type="SAM" id="Phobius"/>
    </source>
</evidence>
<dbReference type="AlphaFoldDB" id="A0AAP5M9M1"/>